<reference evidence="3" key="1">
    <citation type="journal article" date="2009" name="Nature">
        <title>Genome sequence and analysis of the Irish potato famine pathogen Phytophthora infestans.</title>
        <authorList>
            <consortium name="The Broad Institute Genome Sequencing Platform"/>
            <person name="Haas B.J."/>
            <person name="Kamoun S."/>
            <person name="Zody M.C."/>
            <person name="Jiang R.H."/>
            <person name="Handsaker R.E."/>
            <person name="Cano L.M."/>
            <person name="Grabherr M."/>
            <person name="Kodira C.D."/>
            <person name="Raffaele S."/>
            <person name="Torto-Alalibo T."/>
            <person name="Bozkurt T.O."/>
            <person name="Ah-Fong A.M."/>
            <person name="Alvarado L."/>
            <person name="Anderson V.L."/>
            <person name="Armstrong M.R."/>
            <person name="Avrova A."/>
            <person name="Baxter L."/>
            <person name="Beynon J."/>
            <person name="Boevink P.C."/>
            <person name="Bollmann S.R."/>
            <person name="Bos J.I."/>
            <person name="Bulone V."/>
            <person name="Cai G."/>
            <person name="Cakir C."/>
            <person name="Carrington J.C."/>
            <person name="Chawner M."/>
            <person name="Conti L."/>
            <person name="Costanzo S."/>
            <person name="Ewan R."/>
            <person name="Fahlgren N."/>
            <person name="Fischbach M.A."/>
            <person name="Fugelstad J."/>
            <person name="Gilroy E.M."/>
            <person name="Gnerre S."/>
            <person name="Green P.J."/>
            <person name="Grenville-Briggs L.J."/>
            <person name="Griffith J."/>
            <person name="Grunwald N.J."/>
            <person name="Horn K."/>
            <person name="Horner N.R."/>
            <person name="Hu C.H."/>
            <person name="Huitema E."/>
            <person name="Jeong D.H."/>
            <person name="Jones A.M."/>
            <person name="Jones J.D."/>
            <person name="Jones R.W."/>
            <person name="Karlsson E.K."/>
            <person name="Kunjeti S.G."/>
            <person name="Lamour K."/>
            <person name="Liu Z."/>
            <person name="Ma L."/>
            <person name="Maclean D."/>
            <person name="Chibucos M.C."/>
            <person name="McDonald H."/>
            <person name="McWalters J."/>
            <person name="Meijer H.J."/>
            <person name="Morgan W."/>
            <person name="Morris P.F."/>
            <person name="Munro C.A."/>
            <person name="O'Neill K."/>
            <person name="Ospina-Giraldo M."/>
            <person name="Pinzon A."/>
            <person name="Pritchard L."/>
            <person name="Ramsahoye B."/>
            <person name="Ren Q."/>
            <person name="Restrepo S."/>
            <person name="Roy S."/>
            <person name="Sadanandom A."/>
            <person name="Savidor A."/>
            <person name="Schornack S."/>
            <person name="Schwartz D.C."/>
            <person name="Schumann U.D."/>
            <person name="Schwessinger B."/>
            <person name="Seyer L."/>
            <person name="Sharpe T."/>
            <person name="Silvar C."/>
            <person name="Song J."/>
            <person name="Studholme D.J."/>
            <person name="Sykes S."/>
            <person name="Thines M."/>
            <person name="van de Vondervoort P.J."/>
            <person name="Phuntumart V."/>
            <person name="Wawra S."/>
            <person name="Weide R."/>
            <person name="Win J."/>
            <person name="Young C."/>
            <person name="Zhou S."/>
            <person name="Fry W."/>
            <person name="Meyers B.C."/>
            <person name="van West P."/>
            <person name="Ristaino J."/>
            <person name="Govers F."/>
            <person name="Birch P.R."/>
            <person name="Whisson S.C."/>
            <person name="Judelson H.S."/>
            <person name="Nusbaum C."/>
        </authorList>
    </citation>
    <scope>NUCLEOTIDE SEQUENCE [LARGE SCALE GENOMIC DNA]</scope>
    <source>
        <strain evidence="3">T30-4</strain>
    </source>
</reference>
<feature type="compositionally biased region" description="Low complexity" evidence="1">
    <location>
        <begin position="159"/>
        <end position="171"/>
    </location>
</feature>
<dbReference type="KEGG" id="pif:PITG_09107"/>
<feature type="compositionally biased region" description="Basic and acidic residues" evidence="1">
    <location>
        <begin position="173"/>
        <end position="188"/>
    </location>
</feature>
<dbReference type="RefSeq" id="XP_002903432.1">
    <property type="nucleotide sequence ID" value="XM_002903386.1"/>
</dbReference>
<dbReference type="EMBL" id="DS028131">
    <property type="protein sequence ID" value="EEY55208.1"/>
    <property type="molecule type" value="Genomic_DNA"/>
</dbReference>
<sequence length="525" mass="59269">MMRSRGWIRLRQSNAGTVMDMYMNQVPVCLNTVQSCDPRVAQFVETVIDFGQDNEQHVIGGIASLSLDDDRNSLERSKLTELTERLSLQQLKVWMHLRAQNAEVQPHAASIPSRAQMTELITTDEVLFDDIVGLLDFNGSLTPRLSTGDADALTAALFSGDTGSPSPSTGSEDYGKPDKHSRKREREKTRQRRYRQRLRDSRDELQQHVDELSKELARLNKQAAMRKELQMSADVLTHSEWVSETVRQRDQRRMSEAEQRRLIAAVNYQASYLKGLRQVAGNRLNGNAVPFGDGNSFNCYNNVPTLHSMTSALYTTYLQQLEGSYARVDGVMAACGLPSMPETTVNSTHRRKGDGDVAYFQHVNKVVLPYSFDKICQAIWTAIHEQDEPAFGAYESAPDDDVFIKSRVLTSLNVGTLVQRFISRFYTESNRLLFVWKMSSEGEGDFNGLHAEETAWMSVRPTDTGVVLEVCVQQVPMRFNVSSNREPAVALFHNMLHESLEADRNKMSKRLESLLLDDVLTGLEC</sequence>
<dbReference type="HOGENOM" id="CLU_027764_3_1_1"/>
<dbReference type="OMA" id="AYFQHVN"/>
<protein>
    <recommendedName>
        <fullName evidence="4">BZIP domain-containing protein</fullName>
    </recommendedName>
</protein>
<dbReference type="VEuPathDB" id="FungiDB:PITG_09107"/>
<dbReference type="OrthoDB" id="106086at2759"/>
<organism evidence="2 3">
    <name type="scientific">Phytophthora infestans (strain T30-4)</name>
    <name type="common">Potato late blight agent</name>
    <dbReference type="NCBI Taxonomy" id="403677"/>
    <lineage>
        <taxon>Eukaryota</taxon>
        <taxon>Sar</taxon>
        <taxon>Stramenopiles</taxon>
        <taxon>Oomycota</taxon>
        <taxon>Peronosporomycetes</taxon>
        <taxon>Peronosporales</taxon>
        <taxon>Peronosporaceae</taxon>
        <taxon>Phytophthora</taxon>
    </lineage>
</organism>
<feature type="region of interest" description="Disordered" evidence="1">
    <location>
        <begin position="157"/>
        <end position="206"/>
    </location>
</feature>
<gene>
    <name evidence="2" type="ORF">PITG_09107</name>
</gene>
<evidence type="ECO:0000256" key="1">
    <source>
        <dbReference type="SAM" id="MobiDB-lite"/>
    </source>
</evidence>
<evidence type="ECO:0000313" key="2">
    <source>
        <dbReference type="EMBL" id="EEY55208.1"/>
    </source>
</evidence>
<name>D0NBQ3_PHYIT</name>
<dbReference type="AlphaFoldDB" id="D0NBQ3"/>
<dbReference type="Proteomes" id="UP000006643">
    <property type="component" value="Unassembled WGS sequence"/>
</dbReference>
<dbReference type="InParanoid" id="D0NBQ3"/>
<evidence type="ECO:0000313" key="3">
    <source>
        <dbReference type="Proteomes" id="UP000006643"/>
    </source>
</evidence>
<accession>D0NBQ3</accession>
<evidence type="ECO:0008006" key="4">
    <source>
        <dbReference type="Google" id="ProtNLM"/>
    </source>
</evidence>
<feature type="compositionally biased region" description="Basic and acidic residues" evidence="1">
    <location>
        <begin position="197"/>
        <end position="206"/>
    </location>
</feature>
<dbReference type="eggNOG" id="ENOG502RBMH">
    <property type="taxonomic scope" value="Eukaryota"/>
</dbReference>
<keyword evidence="3" id="KW-1185">Reference proteome</keyword>
<dbReference type="GeneID" id="9470459"/>
<proteinExistence type="predicted"/>